<evidence type="ECO:0000259" key="3">
    <source>
        <dbReference type="PROSITE" id="PS50110"/>
    </source>
</evidence>
<dbReference type="EMBL" id="CP042436">
    <property type="protein sequence ID" value="QEC63444.1"/>
    <property type="molecule type" value="Genomic_DNA"/>
</dbReference>
<dbReference type="InterPro" id="IPR011006">
    <property type="entry name" value="CheY-like_superfamily"/>
</dbReference>
<dbReference type="KEGG" id="mgin:FRZ54_12940"/>
<evidence type="ECO:0000313" key="4">
    <source>
        <dbReference type="EMBL" id="QEC63444.1"/>
    </source>
</evidence>
<dbReference type="Gene3D" id="3.40.50.2300">
    <property type="match status" value="1"/>
</dbReference>
<feature type="domain" description="Response regulatory" evidence="3">
    <location>
        <begin position="4"/>
        <end position="118"/>
    </location>
</feature>
<dbReference type="InterPro" id="IPR001789">
    <property type="entry name" value="Sig_transdc_resp-reg_receiver"/>
</dbReference>
<dbReference type="Pfam" id="PF00072">
    <property type="entry name" value="Response_reg"/>
    <property type="match status" value="1"/>
</dbReference>
<dbReference type="RefSeq" id="WP_147032020.1">
    <property type="nucleotide sequence ID" value="NZ_CP042436.1"/>
</dbReference>
<dbReference type="GO" id="GO:0000160">
    <property type="term" value="P:phosphorelay signal transduction system"/>
    <property type="evidence" value="ECO:0007669"/>
    <property type="project" value="InterPro"/>
</dbReference>
<dbReference type="SMART" id="SM00448">
    <property type="entry name" value="REC"/>
    <property type="match status" value="1"/>
</dbReference>
<sequence>MTKRILILDEGQEPPSCSRGEFTYKQFRVLLTSDGKNLIPITRKFNPDLFILDFSMAGHNSEDICRQIQWRREFKHVPVILSTAYLYDAIDYEALGFDDILFKPYDLEEVIEKANGLVMQ</sequence>
<keyword evidence="1 2" id="KW-0597">Phosphoprotein</keyword>
<keyword evidence="5" id="KW-1185">Reference proteome</keyword>
<evidence type="ECO:0000313" key="5">
    <source>
        <dbReference type="Proteomes" id="UP000321479"/>
    </source>
</evidence>
<organism evidence="4 5">
    <name type="scientific">Mucilaginibacter ginsenosidivorans</name>
    <dbReference type="NCBI Taxonomy" id="398053"/>
    <lineage>
        <taxon>Bacteria</taxon>
        <taxon>Pseudomonadati</taxon>
        <taxon>Bacteroidota</taxon>
        <taxon>Sphingobacteriia</taxon>
        <taxon>Sphingobacteriales</taxon>
        <taxon>Sphingobacteriaceae</taxon>
        <taxon>Mucilaginibacter</taxon>
    </lineage>
</organism>
<protein>
    <submittedName>
        <fullName evidence="4">Response regulator</fullName>
    </submittedName>
</protein>
<accession>A0A5B8UWK5</accession>
<gene>
    <name evidence="4" type="ORF">FRZ54_12940</name>
</gene>
<evidence type="ECO:0000256" key="2">
    <source>
        <dbReference type="PROSITE-ProRule" id="PRU00169"/>
    </source>
</evidence>
<dbReference type="OrthoDB" id="9796457at2"/>
<feature type="modified residue" description="4-aspartylphosphate" evidence="2">
    <location>
        <position position="53"/>
    </location>
</feature>
<dbReference type="PANTHER" id="PTHR44591:SF3">
    <property type="entry name" value="RESPONSE REGULATORY DOMAIN-CONTAINING PROTEIN"/>
    <property type="match status" value="1"/>
</dbReference>
<dbReference type="SUPFAM" id="SSF52172">
    <property type="entry name" value="CheY-like"/>
    <property type="match status" value="1"/>
</dbReference>
<dbReference type="InterPro" id="IPR050595">
    <property type="entry name" value="Bact_response_regulator"/>
</dbReference>
<dbReference type="PANTHER" id="PTHR44591">
    <property type="entry name" value="STRESS RESPONSE REGULATOR PROTEIN 1"/>
    <property type="match status" value="1"/>
</dbReference>
<reference evidence="4 5" key="1">
    <citation type="journal article" date="2017" name="Curr. Microbiol.">
        <title>Mucilaginibacter ginsenosidivorans sp. nov., Isolated from Soil of Ginseng Field.</title>
        <authorList>
            <person name="Kim M.M."/>
            <person name="Siddiqi M.Z."/>
            <person name="Im W.T."/>
        </authorList>
    </citation>
    <scope>NUCLEOTIDE SEQUENCE [LARGE SCALE GENOMIC DNA]</scope>
    <source>
        <strain evidence="4 5">Gsoil 3017</strain>
    </source>
</reference>
<dbReference type="PROSITE" id="PS50110">
    <property type="entry name" value="RESPONSE_REGULATORY"/>
    <property type="match status" value="1"/>
</dbReference>
<dbReference type="Proteomes" id="UP000321479">
    <property type="component" value="Chromosome"/>
</dbReference>
<name>A0A5B8UWK5_9SPHI</name>
<evidence type="ECO:0000256" key="1">
    <source>
        <dbReference type="ARBA" id="ARBA00022553"/>
    </source>
</evidence>
<dbReference type="AlphaFoldDB" id="A0A5B8UWK5"/>
<proteinExistence type="predicted"/>